<sequence>GRRSASQHRPAGQRGRPADGVRPRLRVRPEHVAPRLPRLRGRPPGRPVRPRRRGPVGPVGVRRGPPRLARWLRARRPRHLRGPRPARRRLRGSLGLRRHRRARGDRGAGQVLPARPRQPVTAVHRRRRLPGRVQHLRHRGHAGVARQQLPRLVDHHGAGDHGQRRTAPARRGAHGELLPHRPAHRPALRPRHLHLRQPRRPVEGDDADPGAPVHRGRHRAGVGRRVRPRRRSRCPDGAARGDRSLSEPERSRGDSRRHRRLPADV</sequence>
<feature type="region of interest" description="Disordered" evidence="1">
    <location>
        <begin position="137"/>
        <end position="265"/>
    </location>
</feature>
<proteinExistence type="predicted"/>
<feature type="compositionally biased region" description="Basic residues" evidence="1">
    <location>
        <begin position="181"/>
        <end position="199"/>
    </location>
</feature>
<feature type="compositionally biased region" description="Basic and acidic residues" evidence="1">
    <location>
        <begin position="239"/>
        <end position="254"/>
    </location>
</feature>
<feature type="region of interest" description="Disordered" evidence="1">
    <location>
        <begin position="100"/>
        <end position="121"/>
    </location>
</feature>
<name>A0A6J4KY07_9ACTN</name>
<feature type="compositionally biased region" description="Low complexity" evidence="1">
    <location>
        <begin position="55"/>
        <end position="69"/>
    </location>
</feature>
<accession>A0A6J4KY07</accession>
<protein>
    <submittedName>
        <fullName evidence="2">Uncharacterized protein</fullName>
    </submittedName>
</protein>
<feature type="compositionally biased region" description="Basic residues" evidence="1">
    <location>
        <begin position="255"/>
        <end position="265"/>
    </location>
</feature>
<dbReference type="AlphaFoldDB" id="A0A6J4KY07"/>
<dbReference type="EMBL" id="CADCUF010000024">
    <property type="protein sequence ID" value="CAA9317967.1"/>
    <property type="molecule type" value="Genomic_DNA"/>
</dbReference>
<reference evidence="2" key="1">
    <citation type="submission" date="2020-02" db="EMBL/GenBank/DDBJ databases">
        <authorList>
            <person name="Meier V. D."/>
        </authorList>
    </citation>
    <scope>NUCLEOTIDE SEQUENCE</scope>
    <source>
        <strain evidence="2">AVDCRST_MAG24</strain>
    </source>
</reference>
<feature type="compositionally biased region" description="Basic residues" evidence="1">
    <location>
        <begin position="70"/>
        <end position="86"/>
    </location>
</feature>
<evidence type="ECO:0000313" key="2">
    <source>
        <dbReference type="EMBL" id="CAA9317967.1"/>
    </source>
</evidence>
<feature type="compositionally biased region" description="Basic and acidic residues" evidence="1">
    <location>
        <begin position="152"/>
        <end position="163"/>
    </location>
</feature>
<evidence type="ECO:0000256" key="1">
    <source>
        <dbReference type="SAM" id="MobiDB-lite"/>
    </source>
</evidence>
<gene>
    <name evidence="2" type="ORF">AVDCRST_MAG24-192</name>
</gene>
<organism evidence="2">
    <name type="scientific">uncultured Nocardioidaceae bacterium</name>
    <dbReference type="NCBI Taxonomy" id="253824"/>
    <lineage>
        <taxon>Bacteria</taxon>
        <taxon>Bacillati</taxon>
        <taxon>Actinomycetota</taxon>
        <taxon>Actinomycetes</taxon>
        <taxon>Propionibacteriales</taxon>
        <taxon>Nocardioidaceae</taxon>
        <taxon>environmental samples</taxon>
    </lineage>
</organism>
<feature type="compositionally biased region" description="Basic residues" evidence="1">
    <location>
        <begin position="37"/>
        <end position="54"/>
    </location>
</feature>
<feature type="region of interest" description="Disordered" evidence="1">
    <location>
        <begin position="1"/>
        <end position="86"/>
    </location>
</feature>
<feature type="compositionally biased region" description="Basic and acidic residues" evidence="1">
    <location>
        <begin position="16"/>
        <end position="33"/>
    </location>
</feature>
<feature type="non-terminal residue" evidence="2">
    <location>
        <position position="1"/>
    </location>
</feature>
<feature type="compositionally biased region" description="Basic residues" evidence="1">
    <location>
        <begin position="214"/>
        <end position="232"/>
    </location>
</feature>
<feature type="non-terminal residue" evidence="2">
    <location>
        <position position="265"/>
    </location>
</feature>